<name>A0AC61QWE0_9FIRM</name>
<accession>A0AC61QWE0</accession>
<dbReference type="EMBL" id="SRZB01000037">
    <property type="protein sequence ID" value="TGX97171.1"/>
    <property type="molecule type" value="Genomic_DNA"/>
</dbReference>
<proteinExistence type="predicted"/>
<organism evidence="1 2">
    <name type="scientific">Hominisplanchenecus murintestinalis</name>
    <dbReference type="NCBI Taxonomy" id="2941517"/>
    <lineage>
        <taxon>Bacteria</taxon>
        <taxon>Bacillati</taxon>
        <taxon>Bacillota</taxon>
        <taxon>Clostridia</taxon>
        <taxon>Lachnospirales</taxon>
        <taxon>Lachnospiraceae</taxon>
        <taxon>Hominisplanchenecus</taxon>
    </lineage>
</organism>
<evidence type="ECO:0000313" key="2">
    <source>
        <dbReference type="Proteomes" id="UP000307720"/>
    </source>
</evidence>
<protein>
    <submittedName>
        <fullName evidence="1">DUF1292 domain-containing protein</fullName>
    </submittedName>
</protein>
<dbReference type="Proteomes" id="UP000307720">
    <property type="component" value="Unassembled WGS sequence"/>
</dbReference>
<comment type="caution">
    <text evidence="1">The sequence shown here is derived from an EMBL/GenBank/DDBJ whole genome shotgun (WGS) entry which is preliminary data.</text>
</comment>
<evidence type="ECO:0000313" key="1">
    <source>
        <dbReference type="EMBL" id="TGX97171.1"/>
    </source>
</evidence>
<gene>
    <name evidence="1" type="ORF">E5357_13660</name>
</gene>
<keyword evidence="2" id="KW-1185">Reference proteome</keyword>
<reference evidence="1" key="1">
    <citation type="submission" date="2019-04" db="EMBL/GenBank/DDBJ databases">
        <title>Microbes associate with the intestines of laboratory mice.</title>
        <authorList>
            <person name="Navarre W."/>
            <person name="Wong E."/>
            <person name="Huang K."/>
            <person name="Tropini C."/>
            <person name="Ng K."/>
            <person name="Yu B."/>
        </authorList>
    </citation>
    <scope>NUCLEOTIDE SEQUENCE</scope>
    <source>
        <strain evidence="1">NM72_1-8</strain>
    </source>
</reference>
<sequence>MSEFENSCSGDCGCCGSDCGSVEGGASVTLTLDDGSSLECAVLTIFPAGDKEYIALLPLNENGQNEDGEVFLYRFSEVNGEPQLENIEDDEEYDIVADAFDELLDSQEFDEIVGEDELD</sequence>